<keyword evidence="12 14" id="KW-0472">Membrane</keyword>
<evidence type="ECO:0000256" key="1">
    <source>
        <dbReference type="ARBA" id="ARBA00000085"/>
    </source>
</evidence>
<dbReference type="InterPro" id="IPR052023">
    <property type="entry name" value="Histidine_kinase_KdpD"/>
</dbReference>
<protein>
    <recommendedName>
        <fullName evidence="3">histidine kinase</fullName>
        <ecNumber evidence="3">2.7.13.3</ecNumber>
    </recommendedName>
</protein>
<keyword evidence="17" id="KW-1185">Reference proteome</keyword>
<evidence type="ECO:0000256" key="8">
    <source>
        <dbReference type="ARBA" id="ARBA00022777"/>
    </source>
</evidence>
<dbReference type="InterPro" id="IPR036890">
    <property type="entry name" value="HATPase_C_sf"/>
</dbReference>
<dbReference type="GO" id="GO:0005524">
    <property type="term" value="F:ATP binding"/>
    <property type="evidence" value="ECO:0007669"/>
    <property type="project" value="UniProtKB-KW"/>
</dbReference>
<dbReference type="PANTHER" id="PTHR45569:SF1">
    <property type="entry name" value="SENSOR PROTEIN KDPD"/>
    <property type="match status" value="1"/>
</dbReference>
<evidence type="ECO:0000313" key="16">
    <source>
        <dbReference type="EMBL" id="GAO40918.1"/>
    </source>
</evidence>
<dbReference type="Pfam" id="PF13493">
    <property type="entry name" value="DUF4118"/>
    <property type="match status" value="1"/>
</dbReference>
<dbReference type="Proteomes" id="UP000033202">
    <property type="component" value="Unassembled WGS sequence"/>
</dbReference>
<dbReference type="GO" id="GO:0000155">
    <property type="term" value="F:phosphorelay sensor kinase activity"/>
    <property type="evidence" value="ECO:0007669"/>
    <property type="project" value="InterPro"/>
</dbReference>
<dbReference type="OrthoDB" id="9806130at2"/>
<dbReference type="Gene3D" id="3.30.565.10">
    <property type="entry name" value="Histidine kinase-like ATPase, C-terminal domain"/>
    <property type="match status" value="1"/>
</dbReference>
<comment type="caution">
    <text evidence="16">The sequence shown here is derived from an EMBL/GenBank/DDBJ whole genome shotgun (WGS) entry which is preliminary data.</text>
</comment>
<sequence>MDDASALLKLFANSRRSDAWSYALGALGAALITLLDMGLLGRLNVASLALLYLLPVMLASAQGGLAPGLVTSALAALAFNFFLVPPRFTLRIFDPDHLVTMILLFAVAAVISEFAARLRAAADRAEAAAEDSRLLASFGHKLANTRSAEQVDTILCLQLAATFRASTAVLDVDGPAVACRVASGDTPDLSDLDLAAVRWAQANGEITGRGQPTMASAEWLFVPLAAVGTPFGVAALARPDARPPIPPARMPLLTGLVTEAAQALARLRLAAEAAELEQQREHERLRDALLSSVSHDLRTPLTVILGELALIEGEGAARVRAEARRLDRRIGNLLEMSRLEAGALRLAVVPTDLSDAVAVALDDMGRELDGIAVALDLAPDLPMVRADPRLLHHILINLLDNARKFARSAIRIEGRAADTVTLAVIDDGPGLPPGADALVFDRFRQLQGSDRLGGSGLGLGIVRSFAEAMDAQVSARNRPGGGAEFRIAFPDAAVTRLAAE</sequence>
<gene>
    <name evidence="16" type="ORF">SCH01S_52_01010</name>
</gene>
<evidence type="ECO:0000256" key="2">
    <source>
        <dbReference type="ARBA" id="ARBA00004141"/>
    </source>
</evidence>
<organism evidence="16 17">
    <name type="scientific">Sphingomonas changbaiensis NBRC 104936</name>
    <dbReference type="NCBI Taxonomy" id="1219043"/>
    <lineage>
        <taxon>Bacteria</taxon>
        <taxon>Pseudomonadati</taxon>
        <taxon>Pseudomonadota</taxon>
        <taxon>Alphaproteobacteria</taxon>
        <taxon>Sphingomonadales</taxon>
        <taxon>Sphingomonadaceae</taxon>
        <taxon>Sphingomonas</taxon>
    </lineage>
</organism>
<evidence type="ECO:0000313" key="17">
    <source>
        <dbReference type="Proteomes" id="UP000033202"/>
    </source>
</evidence>
<keyword evidence="13" id="KW-0175">Coiled coil</keyword>
<keyword evidence="7" id="KW-0547">Nucleotide-binding</keyword>
<feature type="transmembrane region" description="Helical" evidence="14">
    <location>
        <begin position="20"/>
        <end position="40"/>
    </location>
</feature>
<keyword evidence="6 14" id="KW-0812">Transmembrane</keyword>
<proteinExistence type="predicted"/>
<evidence type="ECO:0000256" key="12">
    <source>
        <dbReference type="ARBA" id="ARBA00023136"/>
    </source>
</evidence>
<keyword evidence="4" id="KW-0597">Phosphoprotein</keyword>
<dbReference type="InterPro" id="IPR005467">
    <property type="entry name" value="His_kinase_dom"/>
</dbReference>
<dbReference type="Pfam" id="PF00512">
    <property type="entry name" value="HisKA"/>
    <property type="match status" value="1"/>
</dbReference>
<evidence type="ECO:0000259" key="15">
    <source>
        <dbReference type="PROSITE" id="PS50109"/>
    </source>
</evidence>
<feature type="transmembrane region" description="Helical" evidence="14">
    <location>
        <begin position="98"/>
        <end position="116"/>
    </location>
</feature>
<reference evidence="16 17" key="1">
    <citation type="submission" date="2015-04" db="EMBL/GenBank/DDBJ databases">
        <title>Whole genome shotgun sequence of Sphingomonas changbaiensis NBRC 104936.</title>
        <authorList>
            <person name="Katano-Makiyama Y."/>
            <person name="Hosoyama A."/>
            <person name="Hashimoto M."/>
            <person name="Noguchi M."/>
            <person name="Tsuchikane K."/>
            <person name="Ohji S."/>
            <person name="Yamazoe A."/>
            <person name="Ichikawa N."/>
            <person name="Kimura A."/>
            <person name="Fujita N."/>
        </authorList>
    </citation>
    <scope>NUCLEOTIDE SEQUENCE [LARGE SCALE GENOMIC DNA]</scope>
    <source>
        <strain evidence="16 17">NBRC 104936</strain>
    </source>
</reference>
<dbReference type="InterPro" id="IPR029016">
    <property type="entry name" value="GAF-like_dom_sf"/>
</dbReference>
<feature type="transmembrane region" description="Helical" evidence="14">
    <location>
        <begin position="52"/>
        <end position="78"/>
    </location>
</feature>
<evidence type="ECO:0000256" key="5">
    <source>
        <dbReference type="ARBA" id="ARBA00022679"/>
    </source>
</evidence>
<dbReference type="Pfam" id="PF02518">
    <property type="entry name" value="HATPase_c"/>
    <property type="match status" value="1"/>
</dbReference>
<dbReference type="CDD" id="cd00075">
    <property type="entry name" value="HATPase"/>
    <property type="match status" value="1"/>
</dbReference>
<feature type="coiled-coil region" evidence="13">
    <location>
        <begin position="257"/>
        <end position="286"/>
    </location>
</feature>
<dbReference type="SUPFAM" id="SSF55874">
    <property type="entry name" value="ATPase domain of HSP90 chaperone/DNA topoisomerase II/histidine kinase"/>
    <property type="match status" value="1"/>
</dbReference>
<dbReference type="Gene3D" id="3.30.450.40">
    <property type="match status" value="1"/>
</dbReference>
<keyword evidence="5" id="KW-0808">Transferase</keyword>
<dbReference type="PROSITE" id="PS50109">
    <property type="entry name" value="HIS_KIN"/>
    <property type="match status" value="1"/>
</dbReference>
<dbReference type="InterPro" id="IPR038318">
    <property type="entry name" value="KdpD_sf"/>
</dbReference>
<dbReference type="SMART" id="SM00388">
    <property type="entry name" value="HisKA"/>
    <property type="match status" value="1"/>
</dbReference>
<dbReference type="InterPro" id="IPR025201">
    <property type="entry name" value="KdpD_TM"/>
</dbReference>
<evidence type="ECO:0000256" key="14">
    <source>
        <dbReference type="SAM" id="Phobius"/>
    </source>
</evidence>
<keyword evidence="10 14" id="KW-1133">Transmembrane helix</keyword>
<feature type="domain" description="Histidine kinase" evidence="15">
    <location>
        <begin position="292"/>
        <end position="493"/>
    </location>
</feature>
<dbReference type="CDD" id="cd00082">
    <property type="entry name" value="HisKA"/>
    <property type="match status" value="1"/>
</dbReference>
<dbReference type="GO" id="GO:0005886">
    <property type="term" value="C:plasma membrane"/>
    <property type="evidence" value="ECO:0007669"/>
    <property type="project" value="TreeGrafter"/>
</dbReference>
<evidence type="ECO:0000256" key="3">
    <source>
        <dbReference type="ARBA" id="ARBA00012438"/>
    </source>
</evidence>
<dbReference type="Gene3D" id="1.10.287.130">
    <property type="match status" value="1"/>
</dbReference>
<evidence type="ECO:0000256" key="10">
    <source>
        <dbReference type="ARBA" id="ARBA00022989"/>
    </source>
</evidence>
<comment type="subcellular location">
    <subcellularLocation>
        <location evidence="2">Membrane</location>
        <topology evidence="2">Multi-pass membrane protein</topology>
    </subcellularLocation>
</comment>
<dbReference type="InterPro" id="IPR003594">
    <property type="entry name" value="HATPase_dom"/>
</dbReference>
<dbReference type="PANTHER" id="PTHR45569">
    <property type="entry name" value="SENSOR PROTEIN KDPD"/>
    <property type="match status" value="1"/>
</dbReference>
<dbReference type="SMART" id="SM00387">
    <property type="entry name" value="HATPase_c"/>
    <property type="match status" value="1"/>
</dbReference>
<dbReference type="InterPro" id="IPR003661">
    <property type="entry name" value="HisK_dim/P_dom"/>
</dbReference>
<evidence type="ECO:0000256" key="6">
    <source>
        <dbReference type="ARBA" id="ARBA00022692"/>
    </source>
</evidence>
<dbReference type="STRING" id="1219043.SCH01S_52_01010"/>
<evidence type="ECO:0000256" key="13">
    <source>
        <dbReference type="SAM" id="Coils"/>
    </source>
</evidence>
<dbReference type="InterPro" id="IPR004358">
    <property type="entry name" value="Sig_transdc_His_kin-like_C"/>
</dbReference>
<evidence type="ECO:0000256" key="9">
    <source>
        <dbReference type="ARBA" id="ARBA00022840"/>
    </source>
</evidence>
<dbReference type="InterPro" id="IPR036097">
    <property type="entry name" value="HisK_dim/P_sf"/>
</dbReference>
<name>A0A0E9MTX1_9SPHN</name>
<keyword evidence="11" id="KW-0902">Two-component regulatory system</keyword>
<dbReference type="Gene3D" id="1.20.120.620">
    <property type="entry name" value="Backbone structure of the membrane domain of e. Coli histidine kinase receptor kdpd"/>
    <property type="match status" value="1"/>
</dbReference>
<comment type="catalytic activity">
    <reaction evidence="1">
        <text>ATP + protein L-histidine = ADP + protein N-phospho-L-histidine.</text>
        <dbReference type="EC" id="2.7.13.3"/>
    </reaction>
</comment>
<evidence type="ECO:0000256" key="7">
    <source>
        <dbReference type="ARBA" id="ARBA00022741"/>
    </source>
</evidence>
<dbReference type="RefSeq" id="WP_052733979.1">
    <property type="nucleotide sequence ID" value="NZ_BBWU01000052.1"/>
</dbReference>
<evidence type="ECO:0000256" key="11">
    <source>
        <dbReference type="ARBA" id="ARBA00023012"/>
    </source>
</evidence>
<dbReference type="EC" id="2.7.13.3" evidence="3"/>
<accession>A0A0E9MTX1</accession>
<evidence type="ECO:0000256" key="4">
    <source>
        <dbReference type="ARBA" id="ARBA00022553"/>
    </source>
</evidence>
<dbReference type="PRINTS" id="PR00344">
    <property type="entry name" value="BCTRLSENSOR"/>
</dbReference>
<keyword evidence="9" id="KW-0067">ATP-binding</keyword>
<dbReference type="AlphaFoldDB" id="A0A0E9MTX1"/>
<dbReference type="SUPFAM" id="SSF47384">
    <property type="entry name" value="Homodimeric domain of signal transducing histidine kinase"/>
    <property type="match status" value="1"/>
</dbReference>
<dbReference type="EMBL" id="BBWU01000052">
    <property type="protein sequence ID" value="GAO40918.1"/>
    <property type="molecule type" value="Genomic_DNA"/>
</dbReference>
<keyword evidence="8" id="KW-0418">Kinase</keyword>